<organism evidence="2 3">
    <name type="scientific">Rhynchospora pubera</name>
    <dbReference type="NCBI Taxonomy" id="906938"/>
    <lineage>
        <taxon>Eukaryota</taxon>
        <taxon>Viridiplantae</taxon>
        <taxon>Streptophyta</taxon>
        <taxon>Embryophyta</taxon>
        <taxon>Tracheophyta</taxon>
        <taxon>Spermatophyta</taxon>
        <taxon>Magnoliopsida</taxon>
        <taxon>Liliopsida</taxon>
        <taxon>Poales</taxon>
        <taxon>Cyperaceae</taxon>
        <taxon>Cyperoideae</taxon>
        <taxon>Rhynchosporeae</taxon>
        <taxon>Rhynchospora</taxon>
    </lineage>
</organism>
<dbReference type="Proteomes" id="UP001140206">
    <property type="component" value="Chromosome 4"/>
</dbReference>
<feature type="domain" description="Reverse transcriptase" evidence="1">
    <location>
        <begin position="3"/>
        <end position="137"/>
    </location>
</feature>
<dbReference type="InterPro" id="IPR053134">
    <property type="entry name" value="RNA-dir_DNA_polymerase"/>
</dbReference>
<sequence>MYIDYRKLNTATRKDHFLLPFVDQLLERLANHTYFCYLDNYSGFFQIPIHPSDQEKTTFTYPYGTYAYRRMLFGLCNAPATFQRAMMAIFLDFIEKDMEVFMDNFSVYGTSFDHCLANLSKILKRCEEINLVLNWEK</sequence>
<comment type="caution">
    <text evidence="2">The sequence shown here is derived from an EMBL/GenBank/DDBJ whole genome shotgun (WGS) entry which is preliminary data.</text>
</comment>
<evidence type="ECO:0000259" key="1">
    <source>
        <dbReference type="Pfam" id="PF00078"/>
    </source>
</evidence>
<proteinExistence type="predicted"/>
<name>A0AAV8D688_9POAL</name>
<dbReference type="InterPro" id="IPR000477">
    <property type="entry name" value="RT_dom"/>
</dbReference>
<dbReference type="SUPFAM" id="SSF56672">
    <property type="entry name" value="DNA/RNA polymerases"/>
    <property type="match status" value="1"/>
</dbReference>
<evidence type="ECO:0000313" key="3">
    <source>
        <dbReference type="Proteomes" id="UP001140206"/>
    </source>
</evidence>
<protein>
    <submittedName>
        <fullName evidence="2">Reverse transcriptase</fullName>
    </submittedName>
</protein>
<dbReference type="AlphaFoldDB" id="A0AAV8D688"/>
<keyword evidence="3" id="KW-1185">Reference proteome</keyword>
<dbReference type="InterPro" id="IPR043502">
    <property type="entry name" value="DNA/RNA_pol_sf"/>
</dbReference>
<keyword evidence="2" id="KW-0548">Nucleotidyltransferase</keyword>
<dbReference type="PANTHER" id="PTHR24559:SF444">
    <property type="entry name" value="REVERSE TRANSCRIPTASE DOMAIN-CONTAINING PROTEIN"/>
    <property type="match status" value="1"/>
</dbReference>
<reference evidence="2" key="1">
    <citation type="submission" date="2022-08" db="EMBL/GenBank/DDBJ databases">
        <authorList>
            <person name="Marques A."/>
        </authorList>
    </citation>
    <scope>NUCLEOTIDE SEQUENCE</scope>
    <source>
        <strain evidence="2">RhyPub2mFocal</strain>
        <tissue evidence="2">Leaves</tissue>
    </source>
</reference>
<dbReference type="CDD" id="cd01647">
    <property type="entry name" value="RT_LTR"/>
    <property type="match status" value="1"/>
</dbReference>
<gene>
    <name evidence="2" type="ORF">LUZ62_072759</name>
</gene>
<accession>A0AAV8D688</accession>
<dbReference type="PANTHER" id="PTHR24559">
    <property type="entry name" value="TRANSPOSON TY3-I GAG-POL POLYPROTEIN"/>
    <property type="match status" value="1"/>
</dbReference>
<keyword evidence="2" id="KW-0695">RNA-directed DNA polymerase</keyword>
<dbReference type="EMBL" id="JAMFTS010000004">
    <property type="protein sequence ID" value="KAJ4762384.1"/>
    <property type="molecule type" value="Genomic_DNA"/>
</dbReference>
<keyword evidence="2" id="KW-0808">Transferase</keyword>
<dbReference type="GO" id="GO:0003964">
    <property type="term" value="F:RNA-directed DNA polymerase activity"/>
    <property type="evidence" value="ECO:0007669"/>
    <property type="project" value="UniProtKB-KW"/>
</dbReference>
<dbReference type="Pfam" id="PF00078">
    <property type="entry name" value="RVT_1"/>
    <property type="match status" value="1"/>
</dbReference>
<evidence type="ECO:0000313" key="2">
    <source>
        <dbReference type="EMBL" id="KAJ4762384.1"/>
    </source>
</evidence>
<dbReference type="Gene3D" id="3.30.70.270">
    <property type="match status" value="1"/>
</dbReference>
<dbReference type="Gene3D" id="3.10.10.10">
    <property type="entry name" value="HIV Type 1 Reverse Transcriptase, subunit A, domain 1"/>
    <property type="match status" value="1"/>
</dbReference>
<dbReference type="InterPro" id="IPR043128">
    <property type="entry name" value="Rev_trsase/Diguanyl_cyclase"/>
</dbReference>